<dbReference type="eggNOG" id="KOG0800">
    <property type="taxonomic scope" value="Eukaryota"/>
</dbReference>
<evidence type="ECO:0000256" key="5">
    <source>
        <dbReference type="ARBA" id="ARBA00022692"/>
    </source>
</evidence>
<dbReference type="VEuPathDB" id="FungiDB:TSTA_018640"/>
<accession>B8MGP6</accession>
<name>B8MGP6_TALSN</name>
<keyword evidence="7 12" id="KW-0863">Zinc-finger</keyword>
<dbReference type="OrthoDB" id="10255148at2759"/>
<dbReference type="GO" id="GO:0061630">
    <property type="term" value="F:ubiquitin protein ligase activity"/>
    <property type="evidence" value="ECO:0007669"/>
    <property type="project" value="UniProtKB-EC"/>
</dbReference>
<dbReference type="PANTHER" id="PTHR45977">
    <property type="entry name" value="TARGET OF ERK KINASE MPK-1"/>
    <property type="match status" value="1"/>
</dbReference>
<feature type="compositionally biased region" description="Basic and acidic residues" evidence="13">
    <location>
        <begin position="501"/>
        <end position="510"/>
    </location>
</feature>
<feature type="domain" description="RING-type" evidence="15">
    <location>
        <begin position="359"/>
        <end position="402"/>
    </location>
</feature>
<evidence type="ECO:0000256" key="9">
    <source>
        <dbReference type="ARBA" id="ARBA00022833"/>
    </source>
</evidence>
<feature type="region of interest" description="Disordered" evidence="13">
    <location>
        <begin position="471"/>
        <end position="510"/>
    </location>
</feature>
<evidence type="ECO:0000313" key="16">
    <source>
        <dbReference type="EMBL" id="EED16797.1"/>
    </source>
</evidence>
<reference evidence="17" key="1">
    <citation type="journal article" date="2015" name="Genome Announc.">
        <title>Genome sequence of the AIDS-associated pathogen Penicillium marneffei (ATCC18224) and its near taxonomic relative Talaromyces stipitatus (ATCC10500).</title>
        <authorList>
            <person name="Nierman W.C."/>
            <person name="Fedorova-Abrams N.D."/>
            <person name="Andrianopoulos A."/>
        </authorList>
    </citation>
    <scope>NUCLEOTIDE SEQUENCE [LARGE SCALE GENOMIC DNA]</scope>
    <source>
        <strain evidence="17">ATCC 10500 / CBS 375.48 / QM 6759 / NRRL 1006</strain>
    </source>
</reference>
<evidence type="ECO:0000256" key="10">
    <source>
        <dbReference type="ARBA" id="ARBA00022989"/>
    </source>
</evidence>
<dbReference type="PhylomeDB" id="B8MGP6"/>
<dbReference type="PROSITE" id="PS50089">
    <property type="entry name" value="ZF_RING_2"/>
    <property type="match status" value="1"/>
</dbReference>
<keyword evidence="8" id="KW-0833">Ubl conjugation pathway</keyword>
<dbReference type="EC" id="2.3.2.27" evidence="3"/>
<dbReference type="STRING" id="441959.B8MGP6"/>
<dbReference type="GO" id="GO:0006511">
    <property type="term" value="P:ubiquitin-dependent protein catabolic process"/>
    <property type="evidence" value="ECO:0007669"/>
    <property type="project" value="TreeGrafter"/>
</dbReference>
<keyword evidence="5 14" id="KW-0812">Transmembrane</keyword>
<evidence type="ECO:0000256" key="4">
    <source>
        <dbReference type="ARBA" id="ARBA00022679"/>
    </source>
</evidence>
<dbReference type="HOGENOM" id="CLU_027981_0_1_1"/>
<gene>
    <name evidence="16" type="ORF">TSTA_018640</name>
</gene>
<organism evidence="16 17">
    <name type="scientific">Talaromyces stipitatus (strain ATCC 10500 / CBS 375.48 / QM 6759 / NRRL 1006)</name>
    <name type="common">Penicillium stipitatum</name>
    <dbReference type="NCBI Taxonomy" id="441959"/>
    <lineage>
        <taxon>Eukaryota</taxon>
        <taxon>Fungi</taxon>
        <taxon>Dikarya</taxon>
        <taxon>Ascomycota</taxon>
        <taxon>Pezizomycotina</taxon>
        <taxon>Eurotiomycetes</taxon>
        <taxon>Eurotiomycetidae</taxon>
        <taxon>Eurotiales</taxon>
        <taxon>Trichocomaceae</taxon>
        <taxon>Talaromyces</taxon>
        <taxon>Talaromyces sect. Talaromyces</taxon>
    </lineage>
</organism>
<protein>
    <recommendedName>
        <fullName evidence="3">RING-type E3 ubiquitin transferase</fullName>
        <ecNumber evidence="3">2.3.2.27</ecNumber>
    </recommendedName>
</protein>
<comment type="subcellular location">
    <subcellularLocation>
        <location evidence="2">Membrane</location>
        <topology evidence="2">Multi-pass membrane protein</topology>
    </subcellularLocation>
</comment>
<evidence type="ECO:0000256" key="14">
    <source>
        <dbReference type="SAM" id="Phobius"/>
    </source>
</evidence>
<dbReference type="PANTHER" id="PTHR45977:SF4">
    <property type="entry name" value="RING-TYPE DOMAIN-CONTAINING PROTEIN"/>
    <property type="match status" value="1"/>
</dbReference>
<evidence type="ECO:0000256" key="8">
    <source>
        <dbReference type="ARBA" id="ARBA00022786"/>
    </source>
</evidence>
<proteinExistence type="predicted"/>
<dbReference type="Pfam" id="PF13639">
    <property type="entry name" value="zf-RING_2"/>
    <property type="match status" value="1"/>
</dbReference>
<dbReference type="Proteomes" id="UP000001745">
    <property type="component" value="Unassembled WGS sequence"/>
</dbReference>
<dbReference type="InParanoid" id="B8MGP6"/>
<evidence type="ECO:0000259" key="15">
    <source>
        <dbReference type="PROSITE" id="PS50089"/>
    </source>
</evidence>
<dbReference type="GO" id="GO:0008270">
    <property type="term" value="F:zinc ion binding"/>
    <property type="evidence" value="ECO:0007669"/>
    <property type="project" value="UniProtKB-KW"/>
</dbReference>
<evidence type="ECO:0000256" key="1">
    <source>
        <dbReference type="ARBA" id="ARBA00000900"/>
    </source>
</evidence>
<dbReference type="GO" id="GO:0016567">
    <property type="term" value="P:protein ubiquitination"/>
    <property type="evidence" value="ECO:0007669"/>
    <property type="project" value="TreeGrafter"/>
</dbReference>
<evidence type="ECO:0000256" key="2">
    <source>
        <dbReference type="ARBA" id="ARBA00004141"/>
    </source>
</evidence>
<dbReference type="Gene3D" id="3.30.40.10">
    <property type="entry name" value="Zinc/RING finger domain, C3HC4 (zinc finger)"/>
    <property type="match status" value="1"/>
</dbReference>
<dbReference type="AlphaFoldDB" id="B8MGP6"/>
<feature type="transmembrane region" description="Helical" evidence="14">
    <location>
        <begin position="221"/>
        <end position="243"/>
    </location>
</feature>
<sequence>MSTTAVTLFAGPGTLHCAPSLHNGNGNILFNYVIDGTIRTLSNTNSPTQQSFKGLLYVPDFDTKDTECTNITAPYIPQNATRLTDLPFTKNTNNTTIALAPWVTRDCAQAYLTASQEAKVEALIFYHPESRDSVKPPAADNSMWDLGDNGQWKKEYNYPVYAVSGPAGTNLMHQLSQYSGRNNGVGGRNESEVQAQSIEDCARLYTLIDLEPEQSSTVPGIWVFALAILGMIILVMILAYIALRHLRRKRRETLQRRLVSGEIDLEYLGITRLVVPPHILSSLPVYVYPVIESEPETTPEKTEEEKNKTQESQNTTMTIITETQDETLTSILEEITPPAPTLGKRKRRHHTLTFSQNTCAICLDDFVPGSSLIRELPCTHIFHPECIDTFLMRDGSTCPLCKHNVLPGSFIEEQVSGLLVRREERARRLRRYRRRSHGENPVGSPVDTSPSSGGVMDRFWPWLHRDYENGRGVRSRPDGGGEVSETDLQVQRPPPVGIARGSEESYGPERREMMQRRAMVLLGTPVTNRA</sequence>
<dbReference type="SUPFAM" id="SSF57850">
    <property type="entry name" value="RING/U-box"/>
    <property type="match status" value="1"/>
</dbReference>
<keyword evidence="17" id="KW-1185">Reference proteome</keyword>
<keyword evidence="10 14" id="KW-1133">Transmembrane helix</keyword>
<dbReference type="EMBL" id="EQ962656">
    <property type="protein sequence ID" value="EED16797.1"/>
    <property type="molecule type" value="Genomic_DNA"/>
</dbReference>
<dbReference type="SMART" id="SM00184">
    <property type="entry name" value="RING"/>
    <property type="match status" value="1"/>
</dbReference>
<dbReference type="GO" id="GO:0016020">
    <property type="term" value="C:membrane"/>
    <property type="evidence" value="ECO:0007669"/>
    <property type="project" value="UniProtKB-SubCell"/>
</dbReference>
<dbReference type="OMA" id="PTCPICM"/>
<keyword evidence="4" id="KW-0808">Transferase</keyword>
<dbReference type="InterPro" id="IPR001841">
    <property type="entry name" value="Znf_RING"/>
</dbReference>
<evidence type="ECO:0000256" key="3">
    <source>
        <dbReference type="ARBA" id="ARBA00012483"/>
    </source>
</evidence>
<keyword evidence="6" id="KW-0479">Metal-binding</keyword>
<evidence type="ECO:0000256" key="7">
    <source>
        <dbReference type="ARBA" id="ARBA00022771"/>
    </source>
</evidence>
<evidence type="ECO:0000256" key="6">
    <source>
        <dbReference type="ARBA" id="ARBA00022723"/>
    </source>
</evidence>
<keyword evidence="11 14" id="KW-0472">Membrane</keyword>
<evidence type="ECO:0000256" key="11">
    <source>
        <dbReference type="ARBA" id="ARBA00023136"/>
    </source>
</evidence>
<dbReference type="GeneID" id="8100974"/>
<evidence type="ECO:0000313" key="17">
    <source>
        <dbReference type="Proteomes" id="UP000001745"/>
    </source>
</evidence>
<keyword evidence="9" id="KW-0862">Zinc</keyword>
<evidence type="ECO:0000256" key="13">
    <source>
        <dbReference type="SAM" id="MobiDB-lite"/>
    </source>
</evidence>
<comment type="catalytic activity">
    <reaction evidence="1">
        <text>S-ubiquitinyl-[E2 ubiquitin-conjugating enzyme]-L-cysteine + [acceptor protein]-L-lysine = [E2 ubiquitin-conjugating enzyme]-L-cysteine + N(6)-ubiquitinyl-[acceptor protein]-L-lysine.</text>
        <dbReference type="EC" id="2.3.2.27"/>
    </reaction>
</comment>
<dbReference type="InterPro" id="IPR013083">
    <property type="entry name" value="Znf_RING/FYVE/PHD"/>
</dbReference>
<evidence type="ECO:0000256" key="12">
    <source>
        <dbReference type="PROSITE-ProRule" id="PRU00175"/>
    </source>
</evidence>
<dbReference type="RefSeq" id="XP_002484031.1">
    <property type="nucleotide sequence ID" value="XM_002483986.1"/>
</dbReference>